<organism evidence="1 2">
    <name type="scientific">Sphaerodactylus townsendi</name>
    <dbReference type="NCBI Taxonomy" id="933632"/>
    <lineage>
        <taxon>Eukaryota</taxon>
        <taxon>Metazoa</taxon>
        <taxon>Chordata</taxon>
        <taxon>Craniata</taxon>
        <taxon>Vertebrata</taxon>
        <taxon>Euteleostomi</taxon>
        <taxon>Lepidosauria</taxon>
        <taxon>Squamata</taxon>
        <taxon>Bifurcata</taxon>
        <taxon>Gekkota</taxon>
        <taxon>Sphaerodactylidae</taxon>
        <taxon>Sphaerodactylus</taxon>
    </lineage>
</organism>
<accession>A0ACB8FSU2</accession>
<name>A0ACB8FSU2_9SAUR</name>
<dbReference type="EMBL" id="CM037619">
    <property type="protein sequence ID" value="KAH8008241.1"/>
    <property type="molecule type" value="Genomic_DNA"/>
</dbReference>
<proteinExistence type="predicted"/>
<dbReference type="Proteomes" id="UP000827872">
    <property type="component" value="Linkage Group LG06"/>
</dbReference>
<keyword evidence="2" id="KW-1185">Reference proteome</keyword>
<gene>
    <name evidence="1" type="ORF">K3G42_028493</name>
</gene>
<evidence type="ECO:0000313" key="2">
    <source>
        <dbReference type="Proteomes" id="UP000827872"/>
    </source>
</evidence>
<protein>
    <submittedName>
        <fullName evidence="1">Uncharacterized protein</fullName>
    </submittedName>
</protein>
<evidence type="ECO:0000313" key="1">
    <source>
        <dbReference type="EMBL" id="KAH8008241.1"/>
    </source>
</evidence>
<reference evidence="1" key="1">
    <citation type="submission" date="2021-08" db="EMBL/GenBank/DDBJ databases">
        <title>The first chromosome-level gecko genome reveals the dynamic sex chromosomes of Neotropical dwarf geckos (Sphaerodactylidae: Sphaerodactylus).</title>
        <authorList>
            <person name="Pinto B.J."/>
            <person name="Keating S.E."/>
            <person name="Gamble T."/>
        </authorList>
    </citation>
    <scope>NUCLEOTIDE SEQUENCE</scope>
    <source>
        <strain evidence="1">TG3544</strain>
    </source>
</reference>
<sequence>MVLPFVLGVTGNGLKVIFITRLPDEEDGSTPSHLLNLAISLTSPSPLLFTPLRALSTRPRAFTGPLGGHVQVQQPALAIVNVHASIYLLMVIKSIDRCIFCGYAPVVFESVFAEDVNQITTCN</sequence>
<comment type="caution">
    <text evidence="1">The sequence shown here is derived from an EMBL/GenBank/DDBJ whole genome shotgun (WGS) entry which is preliminary data.</text>
</comment>